<name>A0A934SDK9_9BACT</name>
<sequence>MENAITIGTALTVAAVLIFWKKLRNSRTWLATVTPLASIMGSGFLVCAPLLAKTVGIYAAPAMGALLLLAYAVGAATRFNIRYAEPMLSRDAQQKVKPGPQTDHRLFHGHRQGARLSQLAKGCDLLRRLETFSQVILSVAYLISVTYYLKLLAVFVLRGVIGSEPDPNLASALSTGVLIIIASIGSYRGLKLLEKVERFAVGLNLGMIAALLTGLAIYNFQQVSSGAWKLPILTTEASPFTVLRILLGLLIVVQGFETSLYLGSEHPAEERIKTMRWAQWISSAVYLIFLSLSTVLFSKLGSGNGGVTEVVGLAGIVATALPIMIVISAVGSQFSAAVADDSGCGGLVSQLLHQRLSMRWIYLVIGSGAITLTWLTDVTQIISIASRAFAAFYTIQCGIAAIVALQAEGVSHRRLRCLFFGVISIVCLLVAVLGISADG</sequence>
<feature type="transmembrane region" description="Helical" evidence="1">
    <location>
        <begin position="277"/>
        <end position="298"/>
    </location>
</feature>
<feature type="transmembrane region" description="Helical" evidence="1">
    <location>
        <begin position="6"/>
        <end position="23"/>
    </location>
</feature>
<evidence type="ECO:0000256" key="1">
    <source>
        <dbReference type="SAM" id="Phobius"/>
    </source>
</evidence>
<feature type="transmembrane region" description="Helical" evidence="1">
    <location>
        <begin position="360"/>
        <end position="382"/>
    </location>
</feature>
<accession>A0A934SDK9</accession>
<gene>
    <name evidence="2" type="ORF">JIN85_12700</name>
</gene>
<evidence type="ECO:0000313" key="3">
    <source>
        <dbReference type="Proteomes" id="UP000603141"/>
    </source>
</evidence>
<feature type="transmembrane region" description="Helical" evidence="1">
    <location>
        <begin position="238"/>
        <end position="256"/>
    </location>
</feature>
<dbReference type="Proteomes" id="UP000603141">
    <property type="component" value="Unassembled WGS sequence"/>
</dbReference>
<feature type="transmembrane region" description="Helical" evidence="1">
    <location>
        <begin position="388"/>
        <end position="405"/>
    </location>
</feature>
<keyword evidence="1" id="KW-0812">Transmembrane</keyword>
<evidence type="ECO:0000313" key="2">
    <source>
        <dbReference type="EMBL" id="MBK1883278.1"/>
    </source>
</evidence>
<feature type="transmembrane region" description="Helical" evidence="1">
    <location>
        <begin position="310"/>
        <end position="330"/>
    </location>
</feature>
<dbReference type="AlphaFoldDB" id="A0A934SDK9"/>
<feature type="transmembrane region" description="Helical" evidence="1">
    <location>
        <begin position="169"/>
        <end position="187"/>
    </location>
</feature>
<feature type="transmembrane region" description="Helical" evidence="1">
    <location>
        <begin position="58"/>
        <end position="81"/>
    </location>
</feature>
<dbReference type="EMBL" id="JAENIJ010000019">
    <property type="protein sequence ID" value="MBK1883278.1"/>
    <property type="molecule type" value="Genomic_DNA"/>
</dbReference>
<dbReference type="RefSeq" id="WP_200271237.1">
    <property type="nucleotide sequence ID" value="NZ_JAENIJ010000019.1"/>
</dbReference>
<keyword evidence="1" id="KW-0472">Membrane</keyword>
<reference evidence="2" key="1">
    <citation type="submission" date="2021-01" db="EMBL/GenBank/DDBJ databases">
        <title>Modified the classification status of verrucomicrobia.</title>
        <authorList>
            <person name="Feng X."/>
        </authorList>
    </citation>
    <scope>NUCLEOTIDE SEQUENCE</scope>
    <source>
        <strain evidence="2">KCTC 22041</strain>
    </source>
</reference>
<organism evidence="2 3">
    <name type="scientific">Luteolibacter pohnpeiensis</name>
    <dbReference type="NCBI Taxonomy" id="454153"/>
    <lineage>
        <taxon>Bacteria</taxon>
        <taxon>Pseudomonadati</taxon>
        <taxon>Verrucomicrobiota</taxon>
        <taxon>Verrucomicrobiia</taxon>
        <taxon>Verrucomicrobiales</taxon>
        <taxon>Verrucomicrobiaceae</taxon>
        <taxon>Luteolibacter</taxon>
    </lineage>
</organism>
<feature type="transmembrane region" description="Helical" evidence="1">
    <location>
        <begin position="417"/>
        <end position="437"/>
    </location>
</feature>
<protein>
    <submittedName>
        <fullName evidence="2">Uncharacterized protein</fullName>
    </submittedName>
</protein>
<feature type="transmembrane region" description="Helical" evidence="1">
    <location>
        <begin position="30"/>
        <end position="52"/>
    </location>
</feature>
<comment type="caution">
    <text evidence="2">The sequence shown here is derived from an EMBL/GenBank/DDBJ whole genome shotgun (WGS) entry which is preliminary data.</text>
</comment>
<feature type="transmembrane region" description="Helical" evidence="1">
    <location>
        <begin position="135"/>
        <end position="157"/>
    </location>
</feature>
<proteinExistence type="predicted"/>
<keyword evidence="1" id="KW-1133">Transmembrane helix</keyword>
<keyword evidence="3" id="KW-1185">Reference proteome</keyword>
<feature type="transmembrane region" description="Helical" evidence="1">
    <location>
        <begin position="199"/>
        <end position="218"/>
    </location>
</feature>